<comment type="subcellular location">
    <subcellularLocation>
        <location evidence="1">Membrane</location>
        <topology evidence="1">Multi-pass membrane protein</topology>
    </subcellularLocation>
</comment>
<keyword evidence="4 6" id="KW-0472">Membrane</keyword>
<feature type="transmembrane region" description="Helical" evidence="6">
    <location>
        <begin position="455"/>
        <end position="479"/>
    </location>
</feature>
<name>A0A6A5TM20_9PLEO</name>
<evidence type="ECO:0000256" key="3">
    <source>
        <dbReference type="ARBA" id="ARBA00022989"/>
    </source>
</evidence>
<dbReference type="Gene3D" id="1.20.1250.20">
    <property type="entry name" value="MFS general substrate transporter like domains"/>
    <property type="match status" value="1"/>
</dbReference>
<evidence type="ECO:0000313" key="8">
    <source>
        <dbReference type="EMBL" id="KAF1953775.1"/>
    </source>
</evidence>
<keyword evidence="9" id="KW-1185">Reference proteome</keyword>
<dbReference type="EMBL" id="ML977002">
    <property type="protein sequence ID" value="KAF1953775.1"/>
    <property type="molecule type" value="Genomic_DNA"/>
</dbReference>
<feature type="transmembrane region" description="Helical" evidence="6">
    <location>
        <begin position="368"/>
        <end position="388"/>
    </location>
</feature>
<sequence length="581" mass="61153">MSSPLETKEYPTATSEEHQAADSSSAMNTTIKDDLTVDVTAEKEEQTDAGGINAADEVKGLKLALIILGLCFSNILTGLDFTLIATAIPVITSDFDSLEDVGWYGSAYFVAMCVALPLAGKIYMFFPKKLVYLAYIGVFEIGSLVCALAPNSNTLIVGRAVSGLGASGIFAGSLIIVATIAPLHKRPLLTGMTNGTFGASQIIGPLIGGAFAQNVTWRWCFWINLPAGGVSIALMLLFLHVQKSPTEMGALKAKINNLDLLGFTIFAGAILMLLLALQWGGVTYAWSSSVVVGLLIGFGVVFAMFVASQWWMADSALVPPKLFTFRTVVLALGACLLGPGGVATIIYYLPIWFQTVQGATPINSGVRYLPSVISDVLTSIVGGGVVMTVGWYNPFYIFGVGILAIGSGLLSTLTPTTSAGKWIGYQILTGCGYSFMVTMPHIALQATLPPDLIPIASTTLLFAMTASCSIFLAGGHAIFQSALTRNLRRVVSPEEAARLIAVGAADVHGEAQPADRDAVIDVYNTAVTNVFYLAAGSAAVAFILVCGIKWKNIKAKPQSQDAEVKVEAAMEEKPSSAAASS</sequence>
<feature type="transmembrane region" description="Helical" evidence="6">
    <location>
        <begin position="530"/>
        <end position="550"/>
    </location>
</feature>
<evidence type="ECO:0000256" key="6">
    <source>
        <dbReference type="SAM" id="Phobius"/>
    </source>
</evidence>
<dbReference type="Pfam" id="PF07690">
    <property type="entry name" value="MFS_1"/>
    <property type="match status" value="1"/>
</dbReference>
<dbReference type="PANTHER" id="PTHR23501:SF198">
    <property type="entry name" value="AZOLE RESISTANCE PROTEIN 1-RELATED"/>
    <property type="match status" value="1"/>
</dbReference>
<gene>
    <name evidence="8" type="ORF">CC80DRAFT_494359</name>
</gene>
<dbReference type="AlphaFoldDB" id="A0A6A5TM20"/>
<feature type="transmembrane region" description="Helical" evidence="6">
    <location>
        <begin position="328"/>
        <end position="348"/>
    </location>
</feature>
<dbReference type="InterPro" id="IPR011701">
    <property type="entry name" value="MFS"/>
</dbReference>
<organism evidence="8 9">
    <name type="scientific">Byssothecium circinans</name>
    <dbReference type="NCBI Taxonomy" id="147558"/>
    <lineage>
        <taxon>Eukaryota</taxon>
        <taxon>Fungi</taxon>
        <taxon>Dikarya</taxon>
        <taxon>Ascomycota</taxon>
        <taxon>Pezizomycotina</taxon>
        <taxon>Dothideomycetes</taxon>
        <taxon>Pleosporomycetidae</taxon>
        <taxon>Pleosporales</taxon>
        <taxon>Massarineae</taxon>
        <taxon>Massarinaceae</taxon>
        <taxon>Byssothecium</taxon>
    </lineage>
</organism>
<dbReference type="PANTHER" id="PTHR23501">
    <property type="entry name" value="MAJOR FACILITATOR SUPERFAMILY"/>
    <property type="match status" value="1"/>
</dbReference>
<feature type="transmembrane region" description="Helical" evidence="6">
    <location>
        <begin position="103"/>
        <end position="123"/>
    </location>
</feature>
<dbReference type="OrthoDB" id="10021397at2759"/>
<feature type="transmembrane region" description="Helical" evidence="6">
    <location>
        <begin position="63"/>
        <end position="91"/>
    </location>
</feature>
<feature type="transmembrane region" description="Helical" evidence="6">
    <location>
        <begin position="156"/>
        <end position="183"/>
    </location>
</feature>
<feature type="transmembrane region" description="Helical" evidence="6">
    <location>
        <begin position="221"/>
        <end position="239"/>
    </location>
</feature>
<evidence type="ECO:0000256" key="5">
    <source>
        <dbReference type="SAM" id="MobiDB-lite"/>
    </source>
</evidence>
<dbReference type="GO" id="GO:0022857">
    <property type="term" value="F:transmembrane transporter activity"/>
    <property type="evidence" value="ECO:0007669"/>
    <property type="project" value="InterPro"/>
</dbReference>
<dbReference type="InterPro" id="IPR020846">
    <property type="entry name" value="MFS_dom"/>
</dbReference>
<evidence type="ECO:0000259" key="7">
    <source>
        <dbReference type="PROSITE" id="PS50850"/>
    </source>
</evidence>
<dbReference type="PROSITE" id="PS50850">
    <property type="entry name" value="MFS"/>
    <property type="match status" value="1"/>
</dbReference>
<feature type="transmembrane region" description="Helical" evidence="6">
    <location>
        <begin position="285"/>
        <end position="307"/>
    </location>
</feature>
<dbReference type="InterPro" id="IPR036259">
    <property type="entry name" value="MFS_trans_sf"/>
</dbReference>
<dbReference type="CDD" id="cd17502">
    <property type="entry name" value="MFS_Azr1_MDR_like"/>
    <property type="match status" value="1"/>
</dbReference>
<dbReference type="SUPFAM" id="SSF103473">
    <property type="entry name" value="MFS general substrate transporter"/>
    <property type="match status" value="2"/>
</dbReference>
<evidence type="ECO:0000256" key="4">
    <source>
        <dbReference type="ARBA" id="ARBA00023136"/>
    </source>
</evidence>
<keyword evidence="2 6" id="KW-0812">Transmembrane</keyword>
<evidence type="ECO:0000313" key="9">
    <source>
        <dbReference type="Proteomes" id="UP000800035"/>
    </source>
</evidence>
<feature type="domain" description="Major facilitator superfamily (MFS) profile" evidence="7">
    <location>
        <begin position="66"/>
        <end position="553"/>
    </location>
</feature>
<feature type="transmembrane region" description="Helical" evidence="6">
    <location>
        <begin position="130"/>
        <end position="150"/>
    </location>
</feature>
<keyword evidence="3 6" id="KW-1133">Transmembrane helix</keyword>
<feature type="transmembrane region" description="Helical" evidence="6">
    <location>
        <begin position="395"/>
        <end position="416"/>
    </location>
</feature>
<dbReference type="GO" id="GO:0005886">
    <property type="term" value="C:plasma membrane"/>
    <property type="evidence" value="ECO:0007669"/>
    <property type="project" value="TreeGrafter"/>
</dbReference>
<feature type="region of interest" description="Disordered" evidence="5">
    <location>
        <begin position="1"/>
        <end position="26"/>
    </location>
</feature>
<protein>
    <submittedName>
        <fullName evidence="8">MFS general substrate transporter</fullName>
    </submittedName>
</protein>
<accession>A0A6A5TM20</accession>
<feature type="transmembrane region" description="Helical" evidence="6">
    <location>
        <begin position="260"/>
        <end position="279"/>
    </location>
</feature>
<reference evidence="8" key="1">
    <citation type="journal article" date="2020" name="Stud. Mycol.">
        <title>101 Dothideomycetes genomes: a test case for predicting lifestyles and emergence of pathogens.</title>
        <authorList>
            <person name="Haridas S."/>
            <person name="Albert R."/>
            <person name="Binder M."/>
            <person name="Bloem J."/>
            <person name="Labutti K."/>
            <person name="Salamov A."/>
            <person name="Andreopoulos B."/>
            <person name="Baker S."/>
            <person name="Barry K."/>
            <person name="Bills G."/>
            <person name="Bluhm B."/>
            <person name="Cannon C."/>
            <person name="Castanera R."/>
            <person name="Culley D."/>
            <person name="Daum C."/>
            <person name="Ezra D."/>
            <person name="Gonzalez J."/>
            <person name="Henrissat B."/>
            <person name="Kuo A."/>
            <person name="Liang C."/>
            <person name="Lipzen A."/>
            <person name="Lutzoni F."/>
            <person name="Magnuson J."/>
            <person name="Mondo S."/>
            <person name="Nolan M."/>
            <person name="Ohm R."/>
            <person name="Pangilinan J."/>
            <person name="Park H.-J."/>
            <person name="Ramirez L."/>
            <person name="Alfaro M."/>
            <person name="Sun H."/>
            <person name="Tritt A."/>
            <person name="Yoshinaga Y."/>
            <person name="Zwiers L.-H."/>
            <person name="Turgeon B."/>
            <person name="Goodwin S."/>
            <person name="Spatafora J."/>
            <person name="Crous P."/>
            <person name="Grigoriev I."/>
        </authorList>
    </citation>
    <scope>NUCLEOTIDE SEQUENCE</scope>
    <source>
        <strain evidence="8">CBS 675.92</strain>
    </source>
</reference>
<feature type="transmembrane region" description="Helical" evidence="6">
    <location>
        <begin position="422"/>
        <end position="443"/>
    </location>
</feature>
<dbReference type="Proteomes" id="UP000800035">
    <property type="component" value="Unassembled WGS sequence"/>
</dbReference>
<evidence type="ECO:0000256" key="2">
    <source>
        <dbReference type="ARBA" id="ARBA00022692"/>
    </source>
</evidence>
<proteinExistence type="predicted"/>
<evidence type="ECO:0000256" key="1">
    <source>
        <dbReference type="ARBA" id="ARBA00004141"/>
    </source>
</evidence>